<comment type="catalytic activity">
    <reaction evidence="9">
        <text>UTP + H2O = UMP + diphosphate + H(+)</text>
        <dbReference type="Rhea" id="RHEA:29395"/>
        <dbReference type="ChEBI" id="CHEBI:15377"/>
        <dbReference type="ChEBI" id="CHEBI:15378"/>
        <dbReference type="ChEBI" id="CHEBI:33019"/>
        <dbReference type="ChEBI" id="CHEBI:46398"/>
        <dbReference type="ChEBI" id="CHEBI:57865"/>
        <dbReference type="EC" id="3.6.1.9"/>
    </reaction>
</comment>
<dbReference type="PIRSF" id="PIRSF006305">
    <property type="entry name" value="Maf"/>
    <property type="match status" value="1"/>
</dbReference>
<accession>A0A2V3ZH99</accession>
<evidence type="ECO:0000313" key="11">
    <source>
        <dbReference type="Proteomes" id="UP000253987"/>
    </source>
</evidence>
<comment type="function">
    <text evidence="9">Nucleoside triphosphate pyrophosphatase that hydrolyzes dTTP and UTP. May have a dual role in cell division arrest and in preventing the incorporation of modified nucleotides into cellular nucleic acids.</text>
</comment>
<gene>
    <name evidence="10" type="ORF">DIT71_14970</name>
</gene>
<dbReference type="NCBIfam" id="TIGR00172">
    <property type="entry name" value="maf"/>
    <property type="match status" value="1"/>
</dbReference>
<keyword evidence="3 9" id="KW-0963">Cytoplasm</keyword>
<comment type="catalytic activity">
    <reaction evidence="9">
        <text>dTTP + H2O = dTMP + diphosphate + H(+)</text>
        <dbReference type="Rhea" id="RHEA:28534"/>
        <dbReference type="ChEBI" id="CHEBI:15377"/>
        <dbReference type="ChEBI" id="CHEBI:15378"/>
        <dbReference type="ChEBI" id="CHEBI:33019"/>
        <dbReference type="ChEBI" id="CHEBI:37568"/>
        <dbReference type="ChEBI" id="CHEBI:63528"/>
        <dbReference type="EC" id="3.6.1.9"/>
    </reaction>
</comment>
<comment type="caution">
    <text evidence="9">Lacks conserved residue(s) required for the propagation of feature annotation.</text>
</comment>
<comment type="catalytic activity">
    <reaction evidence="6">
        <text>N(7)-methyl-GTP + H2O = N(7)-methyl-GMP + diphosphate + H(+)</text>
        <dbReference type="Rhea" id="RHEA:58744"/>
        <dbReference type="ChEBI" id="CHEBI:15377"/>
        <dbReference type="ChEBI" id="CHEBI:15378"/>
        <dbReference type="ChEBI" id="CHEBI:33019"/>
        <dbReference type="ChEBI" id="CHEBI:58285"/>
        <dbReference type="ChEBI" id="CHEBI:87133"/>
    </reaction>
</comment>
<sequence>MTSIVLASASPRRAELLRQIGLSFRVRPADIDETPGRGESARDYVERLAREKALAVKAAEPNAIVIGSDTSVVLGGRILGKPDDSQHAVDMLRQLSGVTHQVMTAVAIASVNLCHSLVAITDVRFRSLPEDEIGAYVATGEPMDKAGGYGIQGRGGIFVEELRGSYSAVVGLPLQETAQLLAGAGCPVWETWNSRQESHNE</sequence>
<reference evidence="10 11" key="2">
    <citation type="submission" date="2018-06" db="EMBL/GenBank/DDBJ databases">
        <title>Marinobactersediminissp. nov, a moderately halophilic bacterium isolated from marine solar saltern.</title>
        <authorList>
            <person name="Zhang Y."/>
        </authorList>
    </citation>
    <scope>NUCLEOTIDE SEQUENCE [LARGE SCALE GENOMIC DNA]</scope>
    <source>
        <strain evidence="10 11">F01</strain>
    </source>
</reference>
<dbReference type="PANTHER" id="PTHR43213">
    <property type="entry name" value="BIFUNCTIONAL DTTP/UTP PYROPHOSPHATASE/METHYLTRANSFERASE PROTEIN-RELATED"/>
    <property type="match status" value="1"/>
</dbReference>
<evidence type="ECO:0000313" key="10">
    <source>
        <dbReference type="EMBL" id="PXX89806.1"/>
    </source>
</evidence>
<dbReference type="PANTHER" id="PTHR43213:SF5">
    <property type="entry name" value="BIFUNCTIONAL DTTP_UTP PYROPHOSPHATASE_METHYLTRANSFERASE PROTEIN-RELATED"/>
    <property type="match status" value="1"/>
</dbReference>
<keyword evidence="11" id="KW-1185">Reference proteome</keyword>
<evidence type="ECO:0000256" key="2">
    <source>
        <dbReference type="ARBA" id="ARBA00004496"/>
    </source>
</evidence>
<dbReference type="Pfam" id="PF02545">
    <property type="entry name" value="Maf"/>
    <property type="match status" value="1"/>
</dbReference>
<dbReference type="AlphaFoldDB" id="A0A2V3ZH99"/>
<name>A0A2V3ZH99_9GAMM</name>
<dbReference type="EC" id="3.6.1.9" evidence="9"/>
<keyword evidence="4 9" id="KW-0378">Hydrolase</keyword>
<dbReference type="Proteomes" id="UP000253987">
    <property type="component" value="Unassembled WGS sequence"/>
</dbReference>
<comment type="similarity">
    <text evidence="9">Belongs to the Maf family. YhdE subfamily.</text>
</comment>
<evidence type="ECO:0000256" key="3">
    <source>
        <dbReference type="ARBA" id="ARBA00022490"/>
    </source>
</evidence>
<evidence type="ECO:0000256" key="7">
    <source>
        <dbReference type="ARBA" id="ARBA00053369"/>
    </source>
</evidence>
<feature type="site" description="Important for substrate specificity" evidence="9">
    <location>
        <position position="152"/>
    </location>
</feature>
<comment type="similarity">
    <text evidence="8">Belongs to the Maf family. YceF subfamily.</text>
</comment>
<evidence type="ECO:0000256" key="9">
    <source>
        <dbReference type="HAMAP-Rule" id="MF_00528"/>
    </source>
</evidence>
<evidence type="ECO:0000256" key="5">
    <source>
        <dbReference type="ARBA" id="ARBA00023080"/>
    </source>
</evidence>
<dbReference type="EMBL" id="QFWX01000006">
    <property type="protein sequence ID" value="PXX89806.1"/>
    <property type="molecule type" value="Genomic_DNA"/>
</dbReference>
<comment type="caution">
    <text evidence="10">The sequence shown here is derived from an EMBL/GenBank/DDBJ whole genome shotgun (WGS) entry which is preliminary data.</text>
</comment>
<evidence type="ECO:0000256" key="4">
    <source>
        <dbReference type="ARBA" id="ARBA00022801"/>
    </source>
</evidence>
<reference evidence="11" key="1">
    <citation type="submission" date="2018-05" db="EMBL/GenBank/DDBJ databases">
        <authorList>
            <person name="Lu D."/>
        </authorList>
    </citation>
    <scope>NUCLEOTIDE SEQUENCE [LARGE SCALE GENOMIC DNA]</scope>
    <source>
        <strain evidence="11">F01</strain>
    </source>
</reference>
<comment type="cofactor">
    <cofactor evidence="1 9">
        <name>a divalent metal cation</name>
        <dbReference type="ChEBI" id="CHEBI:60240"/>
    </cofactor>
</comment>
<dbReference type="HAMAP" id="MF_00528">
    <property type="entry name" value="Maf"/>
    <property type="match status" value="1"/>
</dbReference>
<comment type="function">
    <text evidence="7">Nucleoside triphosphate pyrophosphatase that hydrolyzes 7-methyl-GTP (m(7)GTP). May have a dual role in cell division arrest and in preventing the incorporation of modified nucleotides into cellular nucleic acids.</text>
</comment>
<dbReference type="GO" id="GO:0036221">
    <property type="term" value="F:UTP diphosphatase activity"/>
    <property type="evidence" value="ECO:0007669"/>
    <property type="project" value="RHEA"/>
</dbReference>
<evidence type="ECO:0000256" key="6">
    <source>
        <dbReference type="ARBA" id="ARBA00050213"/>
    </source>
</evidence>
<comment type="subcellular location">
    <subcellularLocation>
        <location evidence="2 9">Cytoplasm</location>
    </subcellularLocation>
</comment>
<dbReference type="FunFam" id="3.90.950.10:FF:000005">
    <property type="entry name" value="7-methyl-GTP pyrophosphatase"/>
    <property type="match status" value="1"/>
</dbReference>
<protein>
    <recommendedName>
        <fullName evidence="9">dTTP/UTP pyrophosphatase</fullName>
        <shortName evidence="9">dTTPase/UTPase</shortName>
        <ecNumber evidence="9">3.6.1.9</ecNumber>
    </recommendedName>
    <alternativeName>
        <fullName evidence="9">Nucleoside triphosphate pyrophosphatase</fullName>
    </alternativeName>
    <alternativeName>
        <fullName evidence="9">Nucleotide pyrophosphatase</fullName>
        <shortName evidence="9">Nucleotide PPase</shortName>
    </alternativeName>
</protein>
<dbReference type="GO" id="GO:0009117">
    <property type="term" value="P:nucleotide metabolic process"/>
    <property type="evidence" value="ECO:0007669"/>
    <property type="project" value="UniProtKB-KW"/>
</dbReference>
<dbReference type="RefSeq" id="WP_114614018.1">
    <property type="nucleotide sequence ID" value="NZ_QFWX01000006.1"/>
</dbReference>
<feature type="active site" description="Proton acceptor" evidence="9">
    <location>
        <position position="69"/>
    </location>
</feature>
<feature type="site" description="Important for substrate specificity" evidence="9">
    <location>
        <position position="70"/>
    </location>
</feature>
<organism evidence="10 11">
    <name type="scientific">Marinobacter vulgaris</name>
    <dbReference type="NCBI Taxonomy" id="1928331"/>
    <lineage>
        <taxon>Bacteria</taxon>
        <taxon>Pseudomonadati</taxon>
        <taxon>Pseudomonadota</taxon>
        <taxon>Gammaproteobacteria</taxon>
        <taxon>Pseudomonadales</taxon>
        <taxon>Marinobacteraceae</taxon>
        <taxon>Marinobacter</taxon>
    </lineage>
</organism>
<dbReference type="CDD" id="cd00555">
    <property type="entry name" value="Maf"/>
    <property type="match status" value="1"/>
</dbReference>
<dbReference type="GO" id="GO:0036218">
    <property type="term" value="F:dTTP diphosphatase activity"/>
    <property type="evidence" value="ECO:0007669"/>
    <property type="project" value="RHEA"/>
</dbReference>
<dbReference type="OrthoDB" id="9807767at2"/>
<evidence type="ECO:0000256" key="8">
    <source>
        <dbReference type="ARBA" id="ARBA00060749"/>
    </source>
</evidence>
<dbReference type="InterPro" id="IPR003697">
    <property type="entry name" value="Maf-like"/>
</dbReference>
<dbReference type="InterPro" id="IPR029001">
    <property type="entry name" value="ITPase-like_fam"/>
</dbReference>
<dbReference type="SUPFAM" id="SSF52972">
    <property type="entry name" value="ITPase-like"/>
    <property type="match status" value="1"/>
</dbReference>
<dbReference type="GO" id="GO:0005737">
    <property type="term" value="C:cytoplasm"/>
    <property type="evidence" value="ECO:0007669"/>
    <property type="project" value="UniProtKB-SubCell"/>
</dbReference>
<feature type="site" description="Important for substrate specificity" evidence="9">
    <location>
        <position position="12"/>
    </location>
</feature>
<dbReference type="Gene3D" id="3.90.950.10">
    <property type="match status" value="1"/>
</dbReference>
<keyword evidence="5 9" id="KW-0546">Nucleotide metabolism</keyword>
<evidence type="ECO:0000256" key="1">
    <source>
        <dbReference type="ARBA" id="ARBA00001968"/>
    </source>
</evidence>
<proteinExistence type="inferred from homology"/>